<dbReference type="Proteomes" id="UP000033580">
    <property type="component" value="Unassembled WGS sequence"/>
</dbReference>
<dbReference type="SUPFAM" id="SSF46561">
    <property type="entry name" value="Ribosomal protein L29 (L29p)"/>
    <property type="match status" value="1"/>
</dbReference>
<dbReference type="GO" id="GO:0006412">
    <property type="term" value="P:translation"/>
    <property type="evidence" value="ECO:0007669"/>
    <property type="project" value="UniProtKB-UniRule"/>
</dbReference>
<evidence type="ECO:0000256" key="4">
    <source>
        <dbReference type="ARBA" id="ARBA00035204"/>
    </source>
</evidence>
<dbReference type="HAMAP" id="MF_00374">
    <property type="entry name" value="Ribosomal_uL29"/>
    <property type="match status" value="1"/>
</dbReference>
<dbReference type="Pfam" id="PF00831">
    <property type="entry name" value="Ribosomal_L29"/>
    <property type="match status" value="1"/>
</dbReference>
<evidence type="ECO:0000313" key="6">
    <source>
        <dbReference type="EMBL" id="KJW05901.1"/>
    </source>
</evidence>
<comment type="caution">
    <text evidence="6">The sequence shown here is derived from an EMBL/GenBank/DDBJ whole genome shotgun (WGS) entry which is preliminary data.</text>
</comment>
<reference evidence="6 7" key="1">
    <citation type="submission" date="2015-01" db="EMBL/GenBank/DDBJ databases">
        <title>Genome Sequencing of Rickettsiales.</title>
        <authorList>
            <person name="Daugherty S.C."/>
            <person name="Su Q."/>
            <person name="Abolude K."/>
            <person name="Beier-Sexton M."/>
            <person name="Carlyon J.A."/>
            <person name="Carter R."/>
            <person name="Day N.P."/>
            <person name="Dumler S.J."/>
            <person name="Dyachenko V."/>
            <person name="Godinez A."/>
            <person name="Kurtti T.J."/>
            <person name="Lichay M."/>
            <person name="Mullins K.E."/>
            <person name="Ott S."/>
            <person name="Pappas-Brown V."/>
            <person name="Paris D.H."/>
            <person name="Patel P."/>
            <person name="Richards A.L."/>
            <person name="Sadzewicz L."/>
            <person name="Sears K."/>
            <person name="Seidman D."/>
            <person name="Sengamalay N."/>
            <person name="Stenos J."/>
            <person name="Tallon L.J."/>
            <person name="Vincent G."/>
            <person name="Fraser C.M."/>
            <person name="Munderloh U."/>
            <person name="Dunning-Hotopp J.C."/>
        </authorList>
    </citation>
    <scope>NUCLEOTIDE SEQUENCE [LARGE SCALE GENOMIC DNA]</scope>
    <source>
        <strain evidence="6 7">UT144</strain>
    </source>
</reference>
<evidence type="ECO:0000256" key="5">
    <source>
        <dbReference type="HAMAP-Rule" id="MF_00374"/>
    </source>
</evidence>
<evidence type="ECO:0000256" key="3">
    <source>
        <dbReference type="ARBA" id="ARBA00023274"/>
    </source>
</evidence>
<dbReference type="InterPro" id="IPR036049">
    <property type="entry name" value="Ribosomal_uL29_sf"/>
</dbReference>
<sequence>MNEFKKYSDLCNIELQDLSDLLLGYKKKLFNDRFQNSFDVVNSVKNFGCLKKKIAQIKTEISQRIINKNEEEKIDAKKSFTGAGNKC</sequence>
<protein>
    <recommendedName>
        <fullName evidence="4 5">Large ribosomal subunit protein uL29</fullName>
    </recommendedName>
</protein>
<dbReference type="EMBL" id="LAOR01000202">
    <property type="protein sequence ID" value="KJW05901.1"/>
    <property type="molecule type" value="Genomic_DNA"/>
</dbReference>
<dbReference type="GO" id="GO:0003735">
    <property type="term" value="F:structural constituent of ribosome"/>
    <property type="evidence" value="ECO:0007669"/>
    <property type="project" value="InterPro"/>
</dbReference>
<dbReference type="PATRIC" id="fig|1441384.3.peg.1117"/>
<keyword evidence="2 5" id="KW-0689">Ribosomal protein</keyword>
<organism evidence="6 7">
    <name type="scientific">Orientia tsutsugamushi str. UT144</name>
    <dbReference type="NCBI Taxonomy" id="1441384"/>
    <lineage>
        <taxon>Bacteria</taxon>
        <taxon>Pseudomonadati</taxon>
        <taxon>Pseudomonadota</taxon>
        <taxon>Alphaproteobacteria</taxon>
        <taxon>Rickettsiales</taxon>
        <taxon>Rickettsiaceae</taxon>
        <taxon>Rickettsieae</taxon>
        <taxon>Orientia</taxon>
    </lineage>
</organism>
<dbReference type="InterPro" id="IPR001854">
    <property type="entry name" value="Ribosomal_uL29"/>
</dbReference>
<proteinExistence type="inferred from homology"/>
<dbReference type="GO" id="GO:1990904">
    <property type="term" value="C:ribonucleoprotein complex"/>
    <property type="evidence" value="ECO:0007669"/>
    <property type="project" value="UniProtKB-KW"/>
</dbReference>
<evidence type="ECO:0000256" key="2">
    <source>
        <dbReference type="ARBA" id="ARBA00022980"/>
    </source>
</evidence>
<comment type="similarity">
    <text evidence="1 5">Belongs to the universal ribosomal protein uL29 family.</text>
</comment>
<gene>
    <name evidence="5 6" type="primary">rpmC</name>
    <name evidence="6" type="ORF">OTUT144_2069</name>
</gene>
<keyword evidence="3 5" id="KW-0687">Ribonucleoprotein</keyword>
<name>A0A0F3RIR9_ORITS</name>
<evidence type="ECO:0000256" key="1">
    <source>
        <dbReference type="ARBA" id="ARBA00009254"/>
    </source>
</evidence>
<dbReference type="GO" id="GO:0005840">
    <property type="term" value="C:ribosome"/>
    <property type="evidence" value="ECO:0007669"/>
    <property type="project" value="UniProtKB-KW"/>
</dbReference>
<accession>A0A0F3RIR9</accession>
<dbReference type="Gene3D" id="1.10.287.310">
    <property type="match status" value="1"/>
</dbReference>
<evidence type="ECO:0000313" key="7">
    <source>
        <dbReference type="Proteomes" id="UP000033580"/>
    </source>
</evidence>
<dbReference type="NCBIfam" id="TIGR00012">
    <property type="entry name" value="L29"/>
    <property type="match status" value="1"/>
</dbReference>
<dbReference type="AlphaFoldDB" id="A0A0F3RIR9"/>